<evidence type="ECO:0000313" key="2">
    <source>
        <dbReference type="Proteomes" id="UP000766336"/>
    </source>
</evidence>
<dbReference type="RefSeq" id="WP_213669902.1">
    <property type="nucleotide sequence ID" value="NZ_JAHCDA010000002.1"/>
</dbReference>
<keyword evidence="2" id="KW-1185">Reference proteome</keyword>
<reference evidence="1 2" key="1">
    <citation type="submission" date="2021-05" db="EMBL/GenBank/DDBJ databases">
        <title>Roseococcus sp. XZZS9, whole genome shotgun sequencing project.</title>
        <authorList>
            <person name="Zhao G."/>
            <person name="Shen L."/>
        </authorList>
    </citation>
    <scope>NUCLEOTIDE SEQUENCE [LARGE SCALE GENOMIC DNA]</scope>
    <source>
        <strain evidence="1 2">XZZS9</strain>
    </source>
</reference>
<sequence length="608" mass="62277">MIEVEGPGGVIVEFPVGTSREVMQSAMRQRFAAPSAAPAAAPAADGAVMLPEMVVTADGGADLPLPPPAPPQPLGRGQSLLHGVADPIQGGAQLLTNALPESVVNGVNDATAWVNRQPVIGPLTRALGMVPATREDINRQSVAREDEYQARRGAGGESGLDLGRLGGSLAASLPAGIALPAGGSLLGALGAGAVTGAAMEGLQPVTDPNANYWDEKTQQTAAGFQLGAAGGLAGNLIGRAIAPNLRPEVRELQRAGVSLTPGQMTGGLLQRAEDAITSYPFIGGAVSNARREGVESFNRAAGNRVLEPIGDTLPAGMSAGREMVAHLQQRVTRAYDEAIAQARPFAPDPQFAQDIQAVGGQFLTPQTRQTFINYLQDRIVSRFQGGPLDGRTYQTIKSDLGQQATRHLASQNPADQELGQAFLATQRALQDLLGRANPQVAPQLRAVDTAFATLQRLNAASSGVGAVDGVFTPAQLNSAVRSGDRSLRHQSFARGDALLQDLSGAGRSVLPSSIPDSGTAGRLAAMGVAAGGLAGIINAPLAAGVAGTSAVYSAPMRRAMAAFLAAQRPESVSLAARLIRPSGGAVSAPLAAALLSRDDPPTVAPLRP</sequence>
<evidence type="ECO:0000313" key="1">
    <source>
        <dbReference type="EMBL" id="MBS7811213.1"/>
    </source>
</evidence>
<dbReference type="Proteomes" id="UP000766336">
    <property type="component" value="Unassembled WGS sequence"/>
</dbReference>
<accession>A0ABS5QCI1</accession>
<gene>
    <name evidence="1" type="ORF">KHU32_09710</name>
</gene>
<protein>
    <submittedName>
        <fullName evidence="1">Uncharacterized protein</fullName>
    </submittedName>
</protein>
<organism evidence="1 2">
    <name type="scientific">Roseococcus pinisoli</name>
    <dbReference type="NCBI Taxonomy" id="2835040"/>
    <lineage>
        <taxon>Bacteria</taxon>
        <taxon>Pseudomonadati</taxon>
        <taxon>Pseudomonadota</taxon>
        <taxon>Alphaproteobacteria</taxon>
        <taxon>Acetobacterales</taxon>
        <taxon>Roseomonadaceae</taxon>
        <taxon>Roseococcus</taxon>
    </lineage>
</organism>
<dbReference type="EMBL" id="JAHCDA010000002">
    <property type="protein sequence ID" value="MBS7811213.1"/>
    <property type="molecule type" value="Genomic_DNA"/>
</dbReference>
<name>A0ABS5QCI1_9PROT</name>
<proteinExistence type="predicted"/>
<comment type="caution">
    <text evidence="1">The sequence shown here is derived from an EMBL/GenBank/DDBJ whole genome shotgun (WGS) entry which is preliminary data.</text>
</comment>